<dbReference type="RefSeq" id="WP_387722919.1">
    <property type="nucleotide sequence ID" value="NZ_JBIAPI010000009.1"/>
</dbReference>
<evidence type="ECO:0000256" key="3">
    <source>
        <dbReference type="ARBA" id="ARBA00022692"/>
    </source>
</evidence>
<evidence type="ECO:0000259" key="7">
    <source>
        <dbReference type="Pfam" id="PF05425"/>
    </source>
</evidence>
<feature type="transmembrane region" description="Helical" evidence="6">
    <location>
        <begin position="94"/>
        <end position="115"/>
    </location>
</feature>
<dbReference type="Proteomes" id="UP001601948">
    <property type="component" value="Unassembled WGS sequence"/>
</dbReference>
<sequence>MTSTARVMVAGCWAAIVTGLLLAGTQLTGIAEPPPPELIAFDPGAVTRWGAPLLRFTGTTAAVLAVGTLLGLVILDGLPRHRTTVLSLRRATRLLACSAVVALIMQVLLGISAIVGRPALTISVSDYVACLTMPGILYCLGSIAGFLCLAMLIRTRTTPLNLLVVGMVATCLPFAGGHPSSASNHIVSLGMIVLHVLAAALWVGGLAMLLIVGGILGDRVAMRTVLPKFSRLALPCAIATAVSGFGSLLAQAPEVGGYSRNYLLLVLVKAIGLVGLFWFGAWHRRHSVPASIHDPLSAKFLRTGLREVALMSAIIAVATVLSRTPPGSFE</sequence>
<feature type="transmembrane region" description="Helical" evidence="6">
    <location>
        <begin position="53"/>
        <end position="74"/>
    </location>
</feature>
<feature type="transmembrane region" description="Helical" evidence="6">
    <location>
        <begin position="303"/>
        <end position="321"/>
    </location>
</feature>
<keyword evidence="4 6" id="KW-1133">Transmembrane helix</keyword>
<dbReference type="PANTHER" id="PTHR34820:SF4">
    <property type="entry name" value="INNER MEMBRANE PROTEIN YEBZ"/>
    <property type="match status" value="1"/>
</dbReference>
<dbReference type="PANTHER" id="PTHR34820">
    <property type="entry name" value="INNER MEMBRANE PROTEIN YEBZ"/>
    <property type="match status" value="1"/>
</dbReference>
<keyword evidence="2" id="KW-1003">Cell membrane</keyword>
<gene>
    <name evidence="8" type="ORF">ACFYV7_30270</name>
</gene>
<evidence type="ECO:0000256" key="6">
    <source>
        <dbReference type="SAM" id="Phobius"/>
    </source>
</evidence>
<evidence type="ECO:0000256" key="4">
    <source>
        <dbReference type="ARBA" id="ARBA00022989"/>
    </source>
</evidence>
<keyword evidence="5 6" id="KW-0472">Membrane</keyword>
<evidence type="ECO:0000256" key="1">
    <source>
        <dbReference type="ARBA" id="ARBA00004651"/>
    </source>
</evidence>
<name>A0ABW6R0T4_9NOCA</name>
<evidence type="ECO:0000313" key="9">
    <source>
        <dbReference type="Proteomes" id="UP001601948"/>
    </source>
</evidence>
<feature type="transmembrane region" description="Helical" evidence="6">
    <location>
        <begin position="135"/>
        <end position="153"/>
    </location>
</feature>
<feature type="transmembrane region" description="Helical" evidence="6">
    <location>
        <begin position="262"/>
        <end position="282"/>
    </location>
</feature>
<feature type="transmembrane region" description="Helical" evidence="6">
    <location>
        <begin position="160"/>
        <end position="177"/>
    </location>
</feature>
<comment type="caution">
    <text evidence="8">The sequence shown here is derived from an EMBL/GenBank/DDBJ whole genome shotgun (WGS) entry which is preliminary data.</text>
</comment>
<feature type="transmembrane region" description="Helical" evidence="6">
    <location>
        <begin position="189"/>
        <end position="217"/>
    </location>
</feature>
<organism evidence="8 9">
    <name type="scientific">Nocardia suismassiliense</name>
    <dbReference type="NCBI Taxonomy" id="2077092"/>
    <lineage>
        <taxon>Bacteria</taxon>
        <taxon>Bacillati</taxon>
        <taxon>Actinomycetota</taxon>
        <taxon>Actinomycetes</taxon>
        <taxon>Mycobacteriales</taxon>
        <taxon>Nocardiaceae</taxon>
        <taxon>Nocardia</taxon>
    </lineage>
</organism>
<dbReference type="InterPro" id="IPR008457">
    <property type="entry name" value="Cu-R_CopD_dom"/>
</dbReference>
<evidence type="ECO:0000256" key="2">
    <source>
        <dbReference type="ARBA" id="ARBA00022475"/>
    </source>
</evidence>
<dbReference type="InterPro" id="IPR032694">
    <property type="entry name" value="CopC/D"/>
</dbReference>
<keyword evidence="9" id="KW-1185">Reference proteome</keyword>
<dbReference type="Pfam" id="PF05425">
    <property type="entry name" value="CopD"/>
    <property type="match status" value="1"/>
</dbReference>
<keyword evidence="3 6" id="KW-0812">Transmembrane</keyword>
<proteinExistence type="predicted"/>
<evidence type="ECO:0000313" key="8">
    <source>
        <dbReference type="EMBL" id="MFF3227117.1"/>
    </source>
</evidence>
<evidence type="ECO:0000256" key="5">
    <source>
        <dbReference type="ARBA" id="ARBA00023136"/>
    </source>
</evidence>
<accession>A0ABW6R0T4</accession>
<protein>
    <submittedName>
        <fullName evidence="8">Copper resistance D family protein</fullName>
    </submittedName>
</protein>
<dbReference type="EMBL" id="JBIAPI010000009">
    <property type="protein sequence ID" value="MFF3227117.1"/>
    <property type="molecule type" value="Genomic_DNA"/>
</dbReference>
<reference evidence="8 9" key="1">
    <citation type="submission" date="2024-10" db="EMBL/GenBank/DDBJ databases">
        <title>The Natural Products Discovery Center: Release of the First 8490 Sequenced Strains for Exploring Actinobacteria Biosynthetic Diversity.</title>
        <authorList>
            <person name="Kalkreuter E."/>
            <person name="Kautsar S.A."/>
            <person name="Yang D."/>
            <person name="Bader C.D."/>
            <person name="Teijaro C.N."/>
            <person name="Fluegel L."/>
            <person name="Davis C.M."/>
            <person name="Simpson J.R."/>
            <person name="Lauterbach L."/>
            <person name="Steele A.D."/>
            <person name="Gui C."/>
            <person name="Meng S."/>
            <person name="Li G."/>
            <person name="Viehrig K."/>
            <person name="Ye F."/>
            <person name="Su P."/>
            <person name="Kiefer A.F."/>
            <person name="Nichols A."/>
            <person name="Cepeda A.J."/>
            <person name="Yan W."/>
            <person name="Fan B."/>
            <person name="Jiang Y."/>
            <person name="Adhikari A."/>
            <person name="Zheng C.-J."/>
            <person name="Schuster L."/>
            <person name="Cowan T.M."/>
            <person name="Smanski M.J."/>
            <person name="Chevrette M.G."/>
            <person name="De Carvalho L.P.S."/>
            <person name="Shen B."/>
        </authorList>
    </citation>
    <scope>NUCLEOTIDE SEQUENCE [LARGE SCALE GENOMIC DNA]</scope>
    <source>
        <strain evidence="8 9">NPDC003040</strain>
    </source>
</reference>
<feature type="domain" description="Copper resistance protein D" evidence="7">
    <location>
        <begin position="225"/>
        <end position="321"/>
    </location>
</feature>
<comment type="subcellular location">
    <subcellularLocation>
        <location evidence="1">Cell membrane</location>
        <topology evidence="1">Multi-pass membrane protein</topology>
    </subcellularLocation>
</comment>
<feature type="transmembrane region" description="Helical" evidence="6">
    <location>
        <begin position="229"/>
        <end position="250"/>
    </location>
</feature>